<accession>A0A0G1ZW01</accession>
<dbReference type="SUPFAM" id="SSF81296">
    <property type="entry name" value="E set domains"/>
    <property type="match status" value="3"/>
</dbReference>
<evidence type="ECO:0000313" key="7">
    <source>
        <dbReference type="EMBL" id="KKW32547.1"/>
    </source>
</evidence>
<feature type="non-terminal residue" evidence="7">
    <location>
        <position position="1"/>
    </location>
</feature>
<feature type="domain" description="IPT/TIG" evidence="5">
    <location>
        <begin position="706"/>
        <end position="786"/>
    </location>
</feature>
<evidence type="ECO:0000256" key="4">
    <source>
        <dbReference type="SAM" id="MobiDB-lite"/>
    </source>
</evidence>
<protein>
    <submittedName>
        <fullName evidence="7">Cysteine-rich repeat protein</fullName>
    </submittedName>
</protein>
<comment type="caution">
    <text evidence="7">The sequence shown here is derived from an EMBL/GenBank/DDBJ whole genome shotgun (WGS) entry which is preliminary data.</text>
</comment>
<dbReference type="InterPro" id="IPR002909">
    <property type="entry name" value="IPT_dom"/>
</dbReference>
<dbReference type="NCBIfam" id="TIGR02232">
    <property type="entry name" value="myxo_disulf_rpt"/>
    <property type="match status" value="3"/>
</dbReference>
<keyword evidence="2" id="KW-0677">Repeat</keyword>
<evidence type="ECO:0000313" key="8">
    <source>
        <dbReference type="Proteomes" id="UP000034054"/>
    </source>
</evidence>
<evidence type="ECO:0000259" key="5">
    <source>
        <dbReference type="Pfam" id="PF01833"/>
    </source>
</evidence>
<evidence type="ECO:0000259" key="6">
    <source>
        <dbReference type="Pfam" id="PF13205"/>
    </source>
</evidence>
<dbReference type="Pfam" id="PF13205">
    <property type="entry name" value="Big_5"/>
    <property type="match status" value="1"/>
</dbReference>
<evidence type="ECO:0000256" key="2">
    <source>
        <dbReference type="ARBA" id="ARBA00022737"/>
    </source>
</evidence>
<feature type="domain" description="IPT/TIG" evidence="5">
    <location>
        <begin position="321"/>
        <end position="398"/>
    </location>
</feature>
<keyword evidence="3" id="KW-1015">Disulfide bond</keyword>
<dbReference type="InterPro" id="IPR014756">
    <property type="entry name" value="Ig_E-set"/>
</dbReference>
<sequence length="1531" mass="162210">SFVLGALVDATSGSVTSDDPGGGNYPDGDGGSSFYLSSVNTECAEVLQNYQPQFVFSKNVDADTVEEGIIIADADDAPVEGTFSVSGRTVTFTPSTLCDEYDDVYCFVAGASYTIDVDSTIVESSSGSSLTCTTTYPCSFSFTTGSAIDIDDPTVEMDAPEDGESLYAGSIELLQALTADDSGVSTVDFYVIDDDEAIYSSGVDYSSAGTLTGENVENPFFTDTAEEWDTEGYTTNEEYDIWATGYDCAGNTDTASRVSIVLRAANCNNEVLDEDLGETDVDCGGDSSSAYYCGSCDGDECTEDGQCASGQCVDGQCVTTPKIEGVSPGDGAVGNLITISGEGFGDDEGSLTFLGTESGDEVEVSAYECNEEVQWSDDEIIIQIPENAIDGPISVTTSDDETERTDDDYGPSIADFDVNAIARPGICLLDPSTDDYGSSIDVYGNSFGEEQGSSTFYFTNYEASSYVSWSDEQLDVVVPSVNSGAYRGQVFTGDYVCISDGESTGDTCSDDDDCDTSAGESCATLWCSETLDYCDEDDDCGDDGGSCESIRVGSNKVAFTVEDVSSESSPIISSIDSGWKACSDDNVHCGDDDDCSEDATCNDALNWGPAGQYITIYGTGFGTSTGSIFFENESLGYTALGDTDFPDACGDDFWHDTYVTVKVPETYQTESLDAIEAITHALTLERADGIDSDAEDFVVLDDTPGPAICDIEPSAGPADAEVTIYGENFGNDDGTVTFYSVQDADYSLWENDEISTVLVPDEAVTGPVYVEEAENGYSSNSITFTIGDCREDEDLCSVEGESCCDNGSCSANCEDVTEVEAHYAFMITTGTTPNTPNVVVSCTDDSVSPTPWEGWSDSEDICVTASVQAEFDMTMNQDTITTDTVIVRACTSVFTSEEEIAEDEVCSFTGTSCDDDGDCTSDDEECVLADEGECKTWEAVEGDFTALDETGFAWSPTDFFETSTLYRVTLQGVDQIASEDGGYMEEDYEWEFTTSSDDAPCEVGEVNVRPSEYTETEQTDVDYSAQLVAANDRCVAVSCTGHSLYWDSVDDEVLIETAAWDDVCTNQVYAQSETSVGDPAIITATVTSAENDPSDDGYLTINFTDPEIDDYFPQCSTACVNALPWAEFNTRMDQNTLDTTSIKLYACENSLCETSGLEEVTIVDSISYSGEVCSQDDDEDQLLYVVFGEDSAGTQYTMDPSTWYRIVIDGDSVLSCTGVALSESGSNYGSDENRYFEDDFSWVFKTKDDAVSCAIDSVTLDPELATMTYIGERAEFDATGQGAPDDCSVNGQTLQSGSYEWDAWTATDSPNNVGSTSGSESAQDEIVAYMILDGAIELTSSIPDYCSAACLNAGAPVTTAQGVCGNGSIEDSEACDDGGEEDDDGCSSICLNEGSSTTCGDGTVDDEEDCDDSNTTGGDGCSAICLNEGSRSVGATCGDGVQDWAANTGGEDCDDGNSASNDGCSNDCLLEGSTSEEDVYAVCGDGTVGDGEDCDPGDYDAEGDGCSSACLWEGTSTCPPSASRYRNGRGV</sequence>
<gene>
    <name evidence="7" type="ORF">UY76_C0024G0001</name>
</gene>
<feature type="compositionally biased region" description="Acidic residues" evidence="4">
    <location>
        <begin position="398"/>
        <end position="409"/>
    </location>
</feature>
<dbReference type="Gene3D" id="2.60.40.3710">
    <property type="match status" value="1"/>
</dbReference>
<dbReference type="InterPro" id="IPR011936">
    <property type="entry name" value="Myxo_disulph_rpt"/>
</dbReference>
<dbReference type="InterPro" id="IPR032812">
    <property type="entry name" value="SbsA_Ig"/>
</dbReference>
<name>A0A0G1ZW01_9BACT</name>
<dbReference type="Gene3D" id="2.60.40.10">
    <property type="entry name" value="Immunoglobulins"/>
    <property type="match status" value="5"/>
</dbReference>
<keyword evidence="1" id="KW-0732">Signal</keyword>
<proteinExistence type="predicted"/>
<dbReference type="Pfam" id="PF01833">
    <property type="entry name" value="TIG"/>
    <property type="match status" value="2"/>
</dbReference>
<evidence type="ECO:0000256" key="1">
    <source>
        <dbReference type="ARBA" id="ARBA00022729"/>
    </source>
</evidence>
<feature type="region of interest" description="Disordered" evidence="4">
    <location>
        <begin position="391"/>
        <end position="411"/>
    </location>
</feature>
<reference evidence="7 8" key="1">
    <citation type="journal article" date="2015" name="Nature">
        <title>rRNA introns, odd ribosomes, and small enigmatic genomes across a large radiation of phyla.</title>
        <authorList>
            <person name="Brown C.T."/>
            <person name="Hug L.A."/>
            <person name="Thomas B.C."/>
            <person name="Sharon I."/>
            <person name="Castelle C.J."/>
            <person name="Singh A."/>
            <person name="Wilkins M.J."/>
            <person name="Williams K.H."/>
            <person name="Banfield J.F."/>
        </authorList>
    </citation>
    <scope>NUCLEOTIDE SEQUENCE [LARGE SCALE GENOMIC DNA]</scope>
</reference>
<organism evidence="7 8">
    <name type="scientific">Candidatus Uhrbacteria bacterium GW2011_GWA2_52_8d</name>
    <dbReference type="NCBI Taxonomy" id="1618979"/>
    <lineage>
        <taxon>Bacteria</taxon>
        <taxon>Candidatus Uhriibacteriota</taxon>
    </lineage>
</organism>
<evidence type="ECO:0000256" key="3">
    <source>
        <dbReference type="ARBA" id="ARBA00023157"/>
    </source>
</evidence>
<dbReference type="Proteomes" id="UP000034054">
    <property type="component" value="Unassembled WGS sequence"/>
</dbReference>
<feature type="domain" description="SbsA Ig-like" evidence="6">
    <location>
        <begin position="48"/>
        <end position="144"/>
    </location>
</feature>
<dbReference type="EMBL" id="LCRH01000024">
    <property type="protein sequence ID" value="KKW32547.1"/>
    <property type="molecule type" value="Genomic_DNA"/>
</dbReference>
<dbReference type="InterPro" id="IPR013783">
    <property type="entry name" value="Ig-like_fold"/>
</dbReference>